<evidence type="ECO:0000313" key="3">
    <source>
        <dbReference type="Proteomes" id="UP000617979"/>
    </source>
</evidence>
<name>A0ABQ1FW07_9BACL</name>
<dbReference type="RefSeq" id="WP_188428725.1">
    <property type="nucleotide sequence ID" value="NZ_BMEX01000001.1"/>
</dbReference>
<reference evidence="3" key="1">
    <citation type="journal article" date="2019" name="Int. J. Syst. Evol. Microbiol.">
        <title>The Global Catalogue of Microorganisms (GCM) 10K type strain sequencing project: providing services to taxonomists for standard genome sequencing and annotation.</title>
        <authorList>
            <consortium name="The Broad Institute Genomics Platform"/>
            <consortium name="The Broad Institute Genome Sequencing Center for Infectious Disease"/>
            <person name="Wu L."/>
            <person name="Ma J."/>
        </authorList>
    </citation>
    <scope>NUCLEOTIDE SEQUENCE [LARGE SCALE GENOMIC DNA]</scope>
    <source>
        <strain evidence="3">CGMCC 1.12404</strain>
    </source>
</reference>
<organism evidence="2 3">
    <name type="scientific">Kroppenstedtia guangzhouensis</name>
    <dbReference type="NCBI Taxonomy" id="1274356"/>
    <lineage>
        <taxon>Bacteria</taxon>
        <taxon>Bacillati</taxon>
        <taxon>Bacillota</taxon>
        <taxon>Bacilli</taxon>
        <taxon>Bacillales</taxon>
        <taxon>Thermoactinomycetaceae</taxon>
        <taxon>Kroppenstedtia</taxon>
    </lineage>
</organism>
<proteinExistence type="predicted"/>
<comment type="caution">
    <text evidence="2">The sequence shown here is derived from an EMBL/GenBank/DDBJ whole genome shotgun (WGS) entry which is preliminary data.</text>
</comment>
<evidence type="ECO:0000256" key="1">
    <source>
        <dbReference type="SAM" id="MobiDB-lite"/>
    </source>
</evidence>
<evidence type="ECO:0000313" key="2">
    <source>
        <dbReference type="EMBL" id="GGA32325.1"/>
    </source>
</evidence>
<gene>
    <name evidence="2" type="ORF">GCM10007416_01110</name>
</gene>
<protein>
    <submittedName>
        <fullName evidence="2">Uncharacterized protein</fullName>
    </submittedName>
</protein>
<accession>A0ABQ1FW07</accession>
<dbReference type="Proteomes" id="UP000617979">
    <property type="component" value="Unassembled WGS sequence"/>
</dbReference>
<dbReference type="EMBL" id="BMEX01000001">
    <property type="protein sequence ID" value="GGA32325.1"/>
    <property type="molecule type" value="Genomic_DNA"/>
</dbReference>
<feature type="region of interest" description="Disordered" evidence="1">
    <location>
        <begin position="1"/>
        <end position="23"/>
    </location>
</feature>
<sequence length="58" mass="7008">MEIHRASDREGVHKPQSLDDLVRETERMNRRLGMLSRWVEQMRMRDVLQNYGKPSRVI</sequence>
<keyword evidence="3" id="KW-1185">Reference proteome</keyword>